<evidence type="ECO:0000313" key="1">
    <source>
        <dbReference type="EMBL" id="CAF4061892.1"/>
    </source>
</evidence>
<dbReference type="EMBL" id="CAJOAY010004258">
    <property type="protein sequence ID" value="CAF4061892.1"/>
    <property type="molecule type" value="Genomic_DNA"/>
</dbReference>
<name>A0A819SUE8_9BILA</name>
<proteinExistence type="predicted"/>
<gene>
    <name evidence="1" type="ORF">OKA104_LOCUS33436</name>
</gene>
<dbReference type="Proteomes" id="UP000663881">
    <property type="component" value="Unassembled WGS sequence"/>
</dbReference>
<organism evidence="1 2">
    <name type="scientific">Adineta steineri</name>
    <dbReference type="NCBI Taxonomy" id="433720"/>
    <lineage>
        <taxon>Eukaryota</taxon>
        <taxon>Metazoa</taxon>
        <taxon>Spiralia</taxon>
        <taxon>Gnathifera</taxon>
        <taxon>Rotifera</taxon>
        <taxon>Eurotatoria</taxon>
        <taxon>Bdelloidea</taxon>
        <taxon>Adinetida</taxon>
        <taxon>Adinetidae</taxon>
        <taxon>Adineta</taxon>
    </lineage>
</organism>
<evidence type="ECO:0000313" key="2">
    <source>
        <dbReference type="Proteomes" id="UP000663881"/>
    </source>
</evidence>
<comment type="caution">
    <text evidence="1">The sequence shown here is derived from an EMBL/GenBank/DDBJ whole genome shotgun (WGS) entry which is preliminary data.</text>
</comment>
<protein>
    <submittedName>
        <fullName evidence="1">Uncharacterized protein</fullName>
    </submittedName>
</protein>
<reference evidence="1" key="1">
    <citation type="submission" date="2021-02" db="EMBL/GenBank/DDBJ databases">
        <authorList>
            <person name="Nowell W R."/>
        </authorList>
    </citation>
    <scope>NUCLEOTIDE SEQUENCE</scope>
</reference>
<dbReference type="AlphaFoldDB" id="A0A819SUE8"/>
<accession>A0A819SUE8</accession>
<feature type="non-terminal residue" evidence="1">
    <location>
        <position position="1"/>
    </location>
</feature>
<sequence length="146" mass="17111">MLFASQNNDNSTSQVLTLRSERRQELHDGLPFALTSDLRRSSQRVHYISLTGHIFTNTYETVPAVLGCLRIIGRNVSTNIERYITFELNRLQIKPEQIISITNRIMEDEYTLARSPYIDKTRWIEKLKYDVLRFSLDSIDLNFIEV</sequence>